<proteinExistence type="predicted"/>
<reference evidence="8 9" key="1">
    <citation type="submission" date="2017-02" db="EMBL/GenBank/DDBJ databases">
        <authorList>
            <person name="Peterson S.W."/>
        </authorList>
    </citation>
    <scope>NUCLEOTIDE SEQUENCE [LARGE SCALE GENOMIC DNA]</scope>
    <source>
        <strain evidence="8 9">DSM 18034</strain>
    </source>
</reference>
<feature type="transmembrane region" description="Helical" evidence="6">
    <location>
        <begin position="744"/>
        <end position="766"/>
    </location>
</feature>
<feature type="transmembrane region" description="Helical" evidence="6">
    <location>
        <begin position="640"/>
        <end position="661"/>
    </location>
</feature>
<evidence type="ECO:0000256" key="1">
    <source>
        <dbReference type="ARBA" id="ARBA00004651"/>
    </source>
</evidence>
<feature type="transmembrane region" description="Helical" evidence="6">
    <location>
        <begin position="667"/>
        <end position="688"/>
    </location>
</feature>
<dbReference type="PANTHER" id="PTHR33406">
    <property type="entry name" value="MEMBRANE PROTEIN MJ1562-RELATED"/>
    <property type="match status" value="1"/>
</dbReference>
<dbReference type="RefSeq" id="WP_159445906.1">
    <property type="nucleotide sequence ID" value="NZ_FUYA01000002.1"/>
</dbReference>
<dbReference type="InterPro" id="IPR004869">
    <property type="entry name" value="MMPL_dom"/>
</dbReference>
<evidence type="ECO:0000256" key="4">
    <source>
        <dbReference type="ARBA" id="ARBA00022989"/>
    </source>
</evidence>
<keyword evidence="5 6" id="KW-0472">Membrane</keyword>
<gene>
    <name evidence="8" type="ORF">SAMN02745702_00882</name>
</gene>
<feature type="transmembrane region" description="Helical" evidence="6">
    <location>
        <begin position="615"/>
        <end position="633"/>
    </location>
</feature>
<keyword evidence="4 6" id="KW-1133">Transmembrane helix</keyword>
<protein>
    <recommendedName>
        <fullName evidence="7">SSD domain-containing protein</fullName>
    </recommendedName>
</protein>
<evidence type="ECO:0000313" key="8">
    <source>
        <dbReference type="EMBL" id="SKA67752.1"/>
    </source>
</evidence>
<dbReference type="InterPro" id="IPR050545">
    <property type="entry name" value="Mycobact_MmpL"/>
</dbReference>
<dbReference type="InterPro" id="IPR000731">
    <property type="entry name" value="SSD"/>
</dbReference>
<dbReference type="SUPFAM" id="SSF82866">
    <property type="entry name" value="Multidrug efflux transporter AcrB transmembrane domain"/>
    <property type="match status" value="2"/>
</dbReference>
<accession>A0A1T4VRZ1</accession>
<dbReference type="Pfam" id="PF03176">
    <property type="entry name" value="MMPL"/>
    <property type="match status" value="2"/>
</dbReference>
<dbReference type="Gene3D" id="1.20.1640.10">
    <property type="entry name" value="Multidrug efflux transporter AcrB transmembrane domain"/>
    <property type="match status" value="2"/>
</dbReference>
<dbReference type="PANTHER" id="PTHR33406:SF12">
    <property type="entry name" value="BLR2997 PROTEIN"/>
    <property type="match status" value="1"/>
</dbReference>
<comment type="subcellular location">
    <subcellularLocation>
        <location evidence="1">Cell membrane</location>
        <topology evidence="1">Multi-pass membrane protein</topology>
    </subcellularLocation>
</comment>
<feature type="transmembrane region" description="Helical" evidence="6">
    <location>
        <begin position="20"/>
        <end position="39"/>
    </location>
</feature>
<feature type="transmembrane region" description="Helical" evidence="6">
    <location>
        <begin position="253"/>
        <end position="275"/>
    </location>
</feature>
<dbReference type="STRING" id="1121442.SAMN02745702_00882"/>
<evidence type="ECO:0000256" key="3">
    <source>
        <dbReference type="ARBA" id="ARBA00022692"/>
    </source>
</evidence>
<keyword evidence="9" id="KW-1185">Reference proteome</keyword>
<evidence type="ECO:0000256" key="6">
    <source>
        <dbReference type="SAM" id="Phobius"/>
    </source>
</evidence>
<feature type="transmembrane region" description="Helical" evidence="6">
    <location>
        <begin position="281"/>
        <end position="303"/>
    </location>
</feature>
<feature type="domain" description="SSD" evidence="7">
    <location>
        <begin position="638"/>
        <end position="765"/>
    </location>
</feature>
<dbReference type="PROSITE" id="PS50156">
    <property type="entry name" value="SSD"/>
    <property type="match status" value="2"/>
</dbReference>
<dbReference type="EMBL" id="FUYA01000002">
    <property type="protein sequence ID" value="SKA67752.1"/>
    <property type="molecule type" value="Genomic_DNA"/>
</dbReference>
<evidence type="ECO:0000259" key="7">
    <source>
        <dbReference type="PROSITE" id="PS50156"/>
    </source>
</evidence>
<evidence type="ECO:0000256" key="2">
    <source>
        <dbReference type="ARBA" id="ARBA00022475"/>
    </source>
</evidence>
<keyword evidence="2" id="KW-1003">Cell membrane</keyword>
<evidence type="ECO:0000313" key="9">
    <source>
        <dbReference type="Proteomes" id="UP000189733"/>
    </source>
</evidence>
<evidence type="ECO:0000256" key="5">
    <source>
        <dbReference type="ARBA" id="ARBA00023136"/>
    </source>
</evidence>
<dbReference type="GO" id="GO:0005886">
    <property type="term" value="C:plasma membrane"/>
    <property type="evidence" value="ECO:0007669"/>
    <property type="project" value="UniProtKB-SubCell"/>
</dbReference>
<sequence>MTQEKNIAFFQKLTAQILRWRWGVLFGVIAVTAFFMAQYSQLKFNGSFEIWFLKDDPAMQRLETFKQTFGNDQFIYILAETDDVFQPETARSLKKLANELEHNVPYLRDLTWIGNAEHISAQGKTVLIEELFKDIPTDPQEMQRRRDKALSEKDFVDRYISRDGKAAGIMLELENFPTEHMVPPPSTQVATAVLKTLAQPEYAGLHLRAVGDPIFETKYNEVAGKETPKFFGLCLLVQAVLLLVFARGGRGIVVPLVIVVLSFLWTLGTIALLGFDLDLMIIGLPVLLICVGIGDSMHAIAEFNGKLHSGLPRRQALLESMGEVGLPCFLTSLTTAIGFFSFSSAPIKPFLQMGLYLPAGVIYAFVLTLLLVPLFYSFGKPHPFLAKRNSPVQERVRNAIDHIGTLATRYPGKTCATFSALMLLGVVGSFYVQVESNPTKFLTKKVELRQDVDFVDARMGGSTGLEIIIDTKQPDGIKQLAVLEGMDRLALEMENNPLVHKSFSLVDVLKKMRRALHNGDKAFYSIPERQQAVPEYMALYEMAGGDQMDKILSFDGSKARINLQTQALGSAETRQLIAQVQKLAQRFFPDNVEVSTTGFVDIAKSLNDNMKSAQASSISLAFCLIALVMMVTLKSVRLGLLSMIPNIMPVFMVLGFLGITGIYMDTILMSVSAMIIGVAVDDTIHFFVHFKREFQRCSNYVDAVTKSLHIVGRPIIFTTLTLSLGFLVLSCSVMTGWIKIGLLSGFAFVWALLADILFAPALLVLLKPLGKEHTTECAPIKASPEQPEAH</sequence>
<dbReference type="AlphaFoldDB" id="A0A1T4VRZ1"/>
<feature type="transmembrane region" description="Helical" evidence="6">
    <location>
        <begin position="715"/>
        <end position="738"/>
    </location>
</feature>
<feature type="transmembrane region" description="Helical" evidence="6">
    <location>
        <begin position="324"/>
        <end position="343"/>
    </location>
</feature>
<keyword evidence="3 6" id="KW-0812">Transmembrane</keyword>
<dbReference type="Proteomes" id="UP000189733">
    <property type="component" value="Unassembled WGS sequence"/>
</dbReference>
<dbReference type="OrthoDB" id="9794724at2"/>
<name>A0A1T4VRZ1_9BACT</name>
<feature type="domain" description="SSD" evidence="7">
    <location>
        <begin position="256"/>
        <end position="378"/>
    </location>
</feature>
<organism evidence="8 9">
    <name type="scientific">Desulfobaculum bizertense DSM 18034</name>
    <dbReference type="NCBI Taxonomy" id="1121442"/>
    <lineage>
        <taxon>Bacteria</taxon>
        <taxon>Pseudomonadati</taxon>
        <taxon>Thermodesulfobacteriota</taxon>
        <taxon>Desulfovibrionia</taxon>
        <taxon>Desulfovibrionales</taxon>
        <taxon>Desulfovibrionaceae</taxon>
        <taxon>Desulfobaculum</taxon>
    </lineage>
</organism>
<feature type="transmembrane region" description="Helical" evidence="6">
    <location>
        <begin position="355"/>
        <end position="378"/>
    </location>
</feature>